<dbReference type="Proteomes" id="UP001187415">
    <property type="component" value="Unassembled WGS sequence"/>
</dbReference>
<feature type="transmembrane region" description="Helical" evidence="1">
    <location>
        <begin position="89"/>
        <end position="108"/>
    </location>
</feature>
<evidence type="ECO:0000256" key="1">
    <source>
        <dbReference type="SAM" id="Phobius"/>
    </source>
</evidence>
<dbReference type="EMBL" id="JAUPFM010000022">
    <property type="protein sequence ID" value="KAK2815928.1"/>
    <property type="molecule type" value="Genomic_DNA"/>
</dbReference>
<feature type="transmembrane region" description="Helical" evidence="1">
    <location>
        <begin position="178"/>
        <end position="200"/>
    </location>
</feature>
<keyword evidence="1" id="KW-1133">Transmembrane helix</keyword>
<keyword evidence="1" id="KW-0812">Transmembrane</keyword>
<organism evidence="2 3">
    <name type="scientific">Channa striata</name>
    <name type="common">Snakehead murrel</name>
    <name type="synonym">Ophicephalus striatus</name>
    <dbReference type="NCBI Taxonomy" id="64152"/>
    <lineage>
        <taxon>Eukaryota</taxon>
        <taxon>Metazoa</taxon>
        <taxon>Chordata</taxon>
        <taxon>Craniata</taxon>
        <taxon>Vertebrata</taxon>
        <taxon>Euteleostomi</taxon>
        <taxon>Actinopterygii</taxon>
        <taxon>Neopterygii</taxon>
        <taxon>Teleostei</taxon>
        <taxon>Neoteleostei</taxon>
        <taxon>Acanthomorphata</taxon>
        <taxon>Anabantaria</taxon>
        <taxon>Anabantiformes</taxon>
        <taxon>Channoidei</taxon>
        <taxon>Channidae</taxon>
        <taxon>Channa</taxon>
    </lineage>
</organism>
<proteinExistence type="predicted"/>
<accession>A0AA88LNQ8</accession>
<evidence type="ECO:0000313" key="3">
    <source>
        <dbReference type="Proteomes" id="UP001187415"/>
    </source>
</evidence>
<dbReference type="AlphaFoldDB" id="A0AA88LNQ8"/>
<protein>
    <submittedName>
        <fullName evidence="2">Uncharacterized protein</fullName>
    </submittedName>
</protein>
<comment type="caution">
    <text evidence="2">The sequence shown here is derived from an EMBL/GenBank/DDBJ whole genome shotgun (WGS) entry which is preliminary data.</text>
</comment>
<reference evidence="2" key="1">
    <citation type="submission" date="2023-07" db="EMBL/GenBank/DDBJ databases">
        <title>Chromosome-level Genome Assembly of Striped Snakehead (Channa striata).</title>
        <authorList>
            <person name="Liu H."/>
        </authorList>
    </citation>
    <scope>NUCLEOTIDE SEQUENCE</scope>
    <source>
        <strain evidence="2">Gz</strain>
        <tissue evidence="2">Muscle</tissue>
    </source>
</reference>
<keyword evidence="1" id="KW-0472">Membrane</keyword>
<gene>
    <name evidence="2" type="ORF">Q5P01_026395</name>
</gene>
<evidence type="ECO:0000313" key="2">
    <source>
        <dbReference type="EMBL" id="KAK2815928.1"/>
    </source>
</evidence>
<name>A0AA88LNQ8_CHASR</name>
<keyword evidence="3" id="KW-1185">Reference proteome</keyword>
<sequence length="265" mass="28576">MRVALRALPKGPQLERNGWDRYVKVNLKVIDAVAPSPTTTATTASVVSTVSSAVTHSSMSSSSSDTVTHLSHTIFHITSTAARTTGLEYISFLVIGIPIIITILVVLLKLMRKITRNKQLTVAPGPSTTATTVSVGSTVSSAVTHSSMSSSSSDTVTHLSHTIFHITSTAARTTGLEYLSFLVIGIPIIITILVVLLKLMRKITRNKQLKVSKTDSSQQDTHENSVPDGIYQTLQQTDPDQVYSTLTFTEGERHLTLISVTKSSD</sequence>